<reference evidence="2 3" key="1">
    <citation type="journal article" date="2011" name="Front. Microbiol.">
        <title>Genomic signatures of strain selection and enhancement in Bacillus atrophaeus var. globigii, a historical biowarfare simulant.</title>
        <authorList>
            <person name="Gibbons H.S."/>
            <person name="Broomall S.M."/>
            <person name="McNew L.A."/>
            <person name="Daligault H."/>
            <person name="Chapman C."/>
            <person name="Bruce D."/>
            <person name="Karavis M."/>
            <person name="Krepps M."/>
            <person name="McGregor P.A."/>
            <person name="Hong C."/>
            <person name="Park K.H."/>
            <person name="Akmal A."/>
            <person name="Feldman A."/>
            <person name="Lin J.S."/>
            <person name="Chang W.E."/>
            <person name="Higgs B.W."/>
            <person name="Demirev P."/>
            <person name="Lindquist J."/>
            <person name="Liem A."/>
            <person name="Fochler E."/>
            <person name="Read T.D."/>
            <person name="Tapia R."/>
            <person name="Johnson S."/>
            <person name="Bishop-Lilly K.A."/>
            <person name="Detter C."/>
            <person name="Han C."/>
            <person name="Sozhamannan S."/>
            <person name="Rosenzweig C.N."/>
            <person name="Skowronski E.W."/>
        </authorList>
    </citation>
    <scope>NUCLEOTIDE SEQUENCE [LARGE SCALE GENOMIC DNA]</scope>
    <source>
        <strain evidence="2 3">MLST1</strain>
    </source>
</reference>
<dbReference type="EMBL" id="PIPL01000002">
    <property type="protein sequence ID" value="RUO24494.1"/>
    <property type="molecule type" value="Genomic_DNA"/>
</dbReference>
<keyword evidence="3" id="KW-1185">Reference proteome</keyword>
<feature type="region of interest" description="Disordered" evidence="1">
    <location>
        <begin position="30"/>
        <end position="94"/>
    </location>
</feature>
<evidence type="ECO:0000313" key="2">
    <source>
        <dbReference type="EMBL" id="RUO24494.1"/>
    </source>
</evidence>
<feature type="compositionally biased region" description="Basic and acidic residues" evidence="1">
    <location>
        <begin position="66"/>
        <end position="87"/>
    </location>
</feature>
<proteinExistence type="predicted"/>
<sequence length="94" mass="10115">MMLEGAVDGWHALAGLAGRLSLPYARFGSDGRAGSTCRGSVSRAQKRKPAKRRVSHLIMVPGGGPNRRERFGGTARSDVDPEGESHMDVANNRR</sequence>
<gene>
    <name evidence="2" type="ORF">CWE09_11610</name>
</gene>
<protein>
    <submittedName>
        <fullName evidence="2">Uncharacterized protein</fullName>
    </submittedName>
</protein>
<name>A0A432W4Z5_9GAMM</name>
<evidence type="ECO:0000256" key="1">
    <source>
        <dbReference type="SAM" id="MobiDB-lite"/>
    </source>
</evidence>
<organism evidence="2 3">
    <name type="scientific">Aliidiomarina minuta</name>
    <dbReference type="NCBI Taxonomy" id="880057"/>
    <lineage>
        <taxon>Bacteria</taxon>
        <taxon>Pseudomonadati</taxon>
        <taxon>Pseudomonadota</taxon>
        <taxon>Gammaproteobacteria</taxon>
        <taxon>Alteromonadales</taxon>
        <taxon>Idiomarinaceae</taxon>
        <taxon>Aliidiomarina</taxon>
    </lineage>
</organism>
<accession>A0A432W4Z5</accession>
<dbReference type="AlphaFoldDB" id="A0A432W4Z5"/>
<comment type="caution">
    <text evidence="2">The sequence shown here is derived from an EMBL/GenBank/DDBJ whole genome shotgun (WGS) entry which is preliminary data.</text>
</comment>
<feature type="compositionally biased region" description="Basic residues" evidence="1">
    <location>
        <begin position="44"/>
        <end position="55"/>
    </location>
</feature>
<dbReference type="Proteomes" id="UP000288293">
    <property type="component" value="Unassembled WGS sequence"/>
</dbReference>
<evidence type="ECO:0000313" key="3">
    <source>
        <dbReference type="Proteomes" id="UP000288293"/>
    </source>
</evidence>